<evidence type="ECO:0000313" key="4">
    <source>
        <dbReference type="Proteomes" id="UP000466445"/>
    </source>
</evidence>
<feature type="transmembrane region" description="Helical" evidence="1">
    <location>
        <begin position="63"/>
        <end position="79"/>
    </location>
</feature>
<dbReference type="Proteomes" id="UP000466445">
    <property type="component" value="Chromosome"/>
</dbReference>
<reference evidence="3 4" key="1">
    <citation type="journal article" date="2019" name="Emerg. Microbes Infect.">
        <title>Comprehensive subspecies identification of 175 nontuberculous mycobacteria species based on 7547 genomic profiles.</title>
        <authorList>
            <person name="Matsumoto Y."/>
            <person name="Kinjo T."/>
            <person name="Motooka D."/>
            <person name="Nabeya D."/>
            <person name="Jung N."/>
            <person name="Uechi K."/>
            <person name="Horii T."/>
            <person name="Iida T."/>
            <person name="Fujita J."/>
            <person name="Nakamura S."/>
        </authorList>
    </citation>
    <scope>NUCLEOTIDE SEQUENCE [LARGE SCALE GENOMIC DNA]</scope>
    <source>
        <strain evidence="3 4">JCM 30395</strain>
    </source>
</reference>
<keyword evidence="4" id="KW-1185">Reference proteome</keyword>
<organism evidence="3 4">
    <name type="scientific">Mycolicibacterium sarraceniae</name>
    <dbReference type="NCBI Taxonomy" id="1534348"/>
    <lineage>
        <taxon>Bacteria</taxon>
        <taxon>Bacillati</taxon>
        <taxon>Actinomycetota</taxon>
        <taxon>Actinomycetes</taxon>
        <taxon>Mycobacteriales</taxon>
        <taxon>Mycobacteriaceae</taxon>
        <taxon>Mycolicibacterium</taxon>
    </lineage>
</organism>
<dbReference type="InterPro" id="IPR047952">
    <property type="entry name" value="Transpos_IS4"/>
</dbReference>
<evidence type="ECO:0000259" key="2">
    <source>
        <dbReference type="Pfam" id="PF13006"/>
    </source>
</evidence>
<feature type="domain" description="Transposase IS4 N-terminal" evidence="2">
    <location>
        <begin position="33"/>
        <end position="128"/>
    </location>
</feature>
<dbReference type="PANTHER" id="PTHR37529">
    <property type="entry name" value="TRANSPOSASE INSG FOR INSERTION SEQUENCE ELEMENT IS4-RELATED"/>
    <property type="match status" value="1"/>
</dbReference>
<proteinExistence type="predicted"/>
<dbReference type="InterPro" id="IPR024473">
    <property type="entry name" value="Transposases_IS4_N"/>
</dbReference>
<accession>A0A7I7SQ62</accession>
<evidence type="ECO:0000313" key="3">
    <source>
        <dbReference type="EMBL" id="BBY58958.1"/>
    </source>
</evidence>
<keyword evidence="1" id="KW-0812">Transmembrane</keyword>
<name>A0A7I7SQ62_9MYCO</name>
<gene>
    <name evidence="3" type="ORF">MSAR_20940</name>
</gene>
<dbReference type="KEGG" id="msar:MSAR_20940"/>
<dbReference type="AlphaFoldDB" id="A0A7I7SQ62"/>
<dbReference type="PANTHER" id="PTHR37529:SF1">
    <property type="entry name" value="TRANSPOSASE INSG FOR INSERTION SEQUENCE ELEMENT IS4-RELATED"/>
    <property type="match status" value="1"/>
</dbReference>
<dbReference type="EMBL" id="AP022595">
    <property type="protein sequence ID" value="BBY58958.1"/>
    <property type="molecule type" value="Genomic_DNA"/>
</dbReference>
<keyword evidence="1" id="KW-1133">Transmembrane helix</keyword>
<sequence length="265" mass="29014">MRCKGLRITLIRVVDEGAGGESGRRDRLTDRIGLGVLTRLVHRDLVDEVLADTGRTERRRRLLPARVVAYFVLAMTLFFDDAYEEVMRKLVDGLRFLRSWDEDWQLPTSSALCQARARLGAEPIRELYARVARPLAGAGTPGAWLGDLRVMAIDGVQLDVPDTADNEDAFGRGVSQGLDAPYPKVKVLGLGECGTHAVIDAHLGGVLVDERELARPLLASVEPGMLVLADRGFYSREFWQEATATGRIAVAGAVSTEIARSHRPG</sequence>
<evidence type="ECO:0000256" key="1">
    <source>
        <dbReference type="SAM" id="Phobius"/>
    </source>
</evidence>
<keyword evidence="1" id="KW-0472">Membrane</keyword>
<dbReference type="Pfam" id="PF13006">
    <property type="entry name" value="Nterm_IS4"/>
    <property type="match status" value="1"/>
</dbReference>
<protein>
    <recommendedName>
        <fullName evidence="2">Transposase IS4 N-terminal domain-containing protein</fullName>
    </recommendedName>
</protein>
<dbReference type="NCBIfam" id="NF033592">
    <property type="entry name" value="transpos_IS4_1"/>
    <property type="match status" value="1"/>
</dbReference>